<feature type="active site" description="Proton acceptor" evidence="3">
    <location>
        <position position="134"/>
    </location>
</feature>
<keyword evidence="2 5" id="KW-0378">Hydrolase</keyword>
<dbReference type="PANTHER" id="PTHR11782:SF121">
    <property type="entry name" value="NUCLEOSIDE-DIPHOSPHATASE MIG-23"/>
    <property type="match status" value="1"/>
</dbReference>
<evidence type="ECO:0000256" key="6">
    <source>
        <dbReference type="SAM" id="MobiDB-lite"/>
    </source>
</evidence>
<dbReference type="GO" id="GO:0005794">
    <property type="term" value="C:Golgi apparatus"/>
    <property type="evidence" value="ECO:0007669"/>
    <property type="project" value="TreeGrafter"/>
</dbReference>
<comment type="caution">
    <text evidence="8">The sequence shown here is derived from an EMBL/GenBank/DDBJ whole genome shotgun (WGS) entry which is preliminary data.</text>
</comment>
<dbReference type="Gene3D" id="3.30.420.40">
    <property type="match status" value="1"/>
</dbReference>
<dbReference type="Gene3D" id="3.30.420.150">
    <property type="entry name" value="Exopolyphosphatase. Domain 2"/>
    <property type="match status" value="1"/>
</dbReference>
<dbReference type="GO" id="GO:0046036">
    <property type="term" value="P:CTP metabolic process"/>
    <property type="evidence" value="ECO:0007669"/>
    <property type="project" value="TreeGrafter"/>
</dbReference>
<dbReference type="AlphaFoldDB" id="A0A2N3NGN7"/>
<protein>
    <submittedName>
        <fullName evidence="8">Uncharacterized protein</fullName>
    </submittedName>
</protein>
<name>A0A2N3NGN7_9PEZI</name>
<dbReference type="OrthoDB" id="6372431at2759"/>
<dbReference type="GO" id="GO:0005524">
    <property type="term" value="F:ATP binding"/>
    <property type="evidence" value="ECO:0007669"/>
    <property type="project" value="UniProtKB-KW"/>
</dbReference>
<evidence type="ECO:0000256" key="3">
    <source>
        <dbReference type="PIRSR" id="PIRSR600407-1"/>
    </source>
</evidence>
<evidence type="ECO:0000256" key="2">
    <source>
        <dbReference type="ARBA" id="ARBA00022801"/>
    </source>
</evidence>
<feature type="transmembrane region" description="Helical" evidence="7">
    <location>
        <begin position="509"/>
        <end position="528"/>
    </location>
</feature>
<dbReference type="Pfam" id="PF01150">
    <property type="entry name" value="GDA1_CD39"/>
    <property type="match status" value="1"/>
</dbReference>
<dbReference type="FunCoup" id="A0A2N3NGN7">
    <property type="interactions" value="258"/>
</dbReference>
<sequence length="676" mass="74973">MGRQWGVVIDAGSSGTRVYVYKWEERATITGSLPQVMLEEVRKVHPGISSYVDNKADVGPNHLQALLDAANDAIPRDDRPHTPIFLMATAGMRMVAEAQQRDLLQEICNYILESSHFYLGNCETHVRTITGETEGVYGWLAANYLLGGLNHDTDGTRNDSRDTYGFLDMGGASAQIVYAPNSTETENHADDLKLIRLRNLDGTPREYTVFSASFLGFGANVARQRYVDSLKEQYMTDGTRELPDPCMPKGLRTNIEGNPLTTTRSGIDGDVLVGTGDFPQCLRMTLPLLGKETVCENIPCLFDGKHAPAIDFQVNRFVGISEYWHLTHGVFKIPGSATYNLLSYQESVIEFCSRDWSDIINDIMPRKKDPSEKLRSAQEACFKASWLINILHEGIGIPRARLDPIPLPLLNSSQELEKEAWGVGLGDAFKAVNKINGVELSWTLGHILLYACSRIRPALDNLPIGFGTNIAAVPPDFEFAALPALDNAATEEQPPPLGNNFSESHMHPLALFFIFCLLTLVLASLVLYRRDRRARIYGRFNSMLRRYRRRCSPKVIGGILPFARKLFGDGHEVYERILEEGSTFEHSLSELDGDDLDDFASPRAAISSGVLTPKSTTERFDESRASTLLGRSGLVARNESMERLASPGLMLGMGRRSRAGSPTRGKTSPMFGMQDE</sequence>
<evidence type="ECO:0000256" key="7">
    <source>
        <dbReference type="SAM" id="Phobius"/>
    </source>
</evidence>
<dbReference type="EMBL" id="NLAX01000008">
    <property type="protein sequence ID" value="PKS11603.1"/>
    <property type="molecule type" value="Genomic_DNA"/>
</dbReference>
<dbReference type="STRING" id="41688.A0A2N3NGN7"/>
<keyword evidence="4" id="KW-0547">Nucleotide-binding</keyword>
<keyword evidence="7" id="KW-1133">Transmembrane helix</keyword>
<gene>
    <name evidence="8" type="ORF">jhhlp_003368</name>
</gene>
<dbReference type="InterPro" id="IPR000407">
    <property type="entry name" value="GDA1_CD39_NTPase"/>
</dbReference>
<dbReference type="GO" id="GO:0045134">
    <property type="term" value="F:UDP phosphatase activity"/>
    <property type="evidence" value="ECO:0007669"/>
    <property type="project" value="TreeGrafter"/>
</dbReference>
<dbReference type="VEuPathDB" id="FungiDB:jhhlp_003368"/>
<keyword evidence="4" id="KW-0067">ATP-binding</keyword>
<keyword evidence="7" id="KW-0812">Transmembrane</keyword>
<evidence type="ECO:0000256" key="1">
    <source>
        <dbReference type="ARBA" id="ARBA00009283"/>
    </source>
</evidence>
<dbReference type="PANTHER" id="PTHR11782">
    <property type="entry name" value="ADENOSINE/GUANOSINE DIPHOSPHATASE"/>
    <property type="match status" value="1"/>
</dbReference>
<dbReference type="GO" id="GO:0016020">
    <property type="term" value="C:membrane"/>
    <property type="evidence" value="ECO:0007669"/>
    <property type="project" value="TreeGrafter"/>
</dbReference>
<dbReference type="GO" id="GO:0017111">
    <property type="term" value="F:ribonucleoside triphosphate phosphatase activity"/>
    <property type="evidence" value="ECO:0007669"/>
    <property type="project" value="TreeGrafter"/>
</dbReference>
<organism evidence="8 9">
    <name type="scientific">Lomentospora prolificans</name>
    <dbReference type="NCBI Taxonomy" id="41688"/>
    <lineage>
        <taxon>Eukaryota</taxon>
        <taxon>Fungi</taxon>
        <taxon>Dikarya</taxon>
        <taxon>Ascomycota</taxon>
        <taxon>Pezizomycotina</taxon>
        <taxon>Sordariomycetes</taxon>
        <taxon>Hypocreomycetidae</taxon>
        <taxon>Microascales</taxon>
        <taxon>Microascaceae</taxon>
        <taxon>Lomentospora</taxon>
    </lineage>
</organism>
<accession>A0A2N3NGN7</accession>
<comment type="similarity">
    <text evidence="1 5">Belongs to the GDA1/CD39 NTPase family.</text>
</comment>
<keyword evidence="9" id="KW-1185">Reference proteome</keyword>
<proteinExistence type="inferred from homology"/>
<evidence type="ECO:0000313" key="9">
    <source>
        <dbReference type="Proteomes" id="UP000233524"/>
    </source>
</evidence>
<evidence type="ECO:0000313" key="8">
    <source>
        <dbReference type="EMBL" id="PKS11603.1"/>
    </source>
</evidence>
<dbReference type="InParanoid" id="A0A2N3NGN7"/>
<evidence type="ECO:0000256" key="5">
    <source>
        <dbReference type="RuleBase" id="RU003833"/>
    </source>
</evidence>
<keyword evidence="7" id="KW-0472">Membrane</keyword>
<reference evidence="8 9" key="1">
    <citation type="journal article" date="2017" name="G3 (Bethesda)">
        <title>First Draft Genome Sequence of the Pathogenic Fungus Lomentospora prolificans (Formerly Scedosporium prolificans).</title>
        <authorList>
            <person name="Luo R."/>
            <person name="Zimin A."/>
            <person name="Workman R."/>
            <person name="Fan Y."/>
            <person name="Pertea G."/>
            <person name="Grossman N."/>
            <person name="Wear M.P."/>
            <person name="Jia B."/>
            <person name="Miller H."/>
            <person name="Casadevall A."/>
            <person name="Timp W."/>
            <person name="Zhang S.X."/>
            <person name="Salzberg S.L."/>
        </authorList>
    </citation>
    <scope>NUCLEOTIDE SEQUENCE [LARGE SCALE GENOMIC DNA]</scope>
    <source>
        <strain evidence="8 9">JHH-5317</strain>
    </source>
</reference>
<dbReference type="PROSITE" id="PS01238">
    <property type="entry name" value="GDA1_CD39_NTPASE"/>
    <property type="match status" value="1"/>
</dbReference>
<dbReference type="Proteomes" id="UP000233524">
    <property type="component" value="Unassembled WGS sequence"/>
</dbReference>
<feature type="region of interest" description="Disordered" evidence="6">
    <location>
        <begin position="651"/>
        <end position="676"/>
    </location>
</feature>
<feature type="region of interest" description="Disordered" evidence="6">
    <location>
        <begin position="238"/>
        <end position="260"/>
    </location>
</feature>
<evidence type="ECO:0000256" key="4">
    <source>
        <dbReference type="PIRSR" id="PIRSR600407-2"/>
    </source>
</evidence>
<dbReference type="GO" id="GO:0006256">
    <property type="term" value="P:UDP catabolic process"/>
    <property type="evidence" value="ECO:0007669"/>
    <property type="project" value="TreeGrafter"/>
</dbReference>
<feature type="binding site" evidence="4">
    <location>
        <begin position="171"/>
        <end position="175"/>
    </location>
    <ligand>
        <name>ATP</name>
        <dbReference type="ChEBI" id="CHEBI:30616"/>
    </ligand>
</feature>
<dbReference type="GO" id="GO:0004382">
    <property type="term" value="F:GDP phosphatase activity"/>
    <property type="evidence" value="ECO:0007669"/>
    <property type="project" value="TreeGrafter"/>
</dbReference>